<dbReference type="InterPro" id="IPR021323">
    <property type="entry name" value="DUF2927"/>
</dbReference>
<dbReference type="AlphaFoldDB" id="A0A2K8KA76"/>
<accession>A0A2K8KA76</accession>
<gene>
    <name evidence="1" type="ORF">BG454_11490</name>
</gene>
<dbReference type="Proteomes" id="UP000228948">
    <property type="component" value="Chromosome"/>
</dbReference>
<evidence type="ECO:0000313" key="1">
    <source>
        <dbReference type="EMBL" id="ATX66359.1"/>
    </source>
</evidence>
<protein>
    <submittedName>
        <fullName evidence="1">DUF2927 domain-containing protein</fullName>
    </submittedName>
</protein>
<proteinExistence type="predicted"/>
<organism evidence="1 2">
    <name type="scientific">Roseinatronobacter bogoriensis subsp. barguzinensis</name>
    <dbReference type="NCBI Taxonomy" id="441209"/>
    <lineage>
        <taxon>Bacteria</taxon>
        <taxon>Pseudomonadati</taxon>
        <taxon>Pseudomonadota</taxon>
        <taxon>Alphaproteobacteria</taxon>
        <taxon>Rhodobacterales</taxon>
        <taxon>Paracoccaceae</taxon>
        <taxon>Roseinatronobacter</taxon>
    </lineage>
</organism>
<dbReference type="Pfam" id="PF11150">
    <property type="entry name" value="DUF2927"/>
    <property type="match status" value="1"/>
</dbReference>
<dbReference type="EMBL" id="CP024899">
    <property type="protein sequence ID" value="ATX66359.1"/>
    <property type="molecule type" value="Genomic_DNA"/>
</dbReference>
<dbReference type="KEGG" id="rbg:BG454_11490"/>
<evidence type="ECO:0000313" key="2">
    <source>
        <dbReference type="Proteomes" id="UP000228948"/>
    </source>
</evidence>
<sequence>MPGVRNVPRQRRNWSRWKPSCANPCHLHAHVATMAQTALTCELMQETRSIFALPLPPRACQTRHAVTGRILALAAGLCVVGCTWMPQSMETARPAAVTAPVAPPERAQIDITTPTDDVTAYFAALEQRRLGDGLLRSEPNPRDLPYSARDLEEMFVKIALYEEYSFSGNRIIERATPTVLRRWQAPVRMALDFGESVPASVQRSDTSFLSGYVNRLQRLTGHPVSLVEGDANFHVLVVNEAERRALPARLSQLVPGIDTLTQRLIQDLPLSVSCLVLAFSRSGTDLYTDAIAIIRAELPDLSRRACYYEELAQGMGLPNDSPRARPSLFNDTSEFAVMTSLDENLLRILYDSRLRPGMAEREARPIVRRIASELMGGES</sequence>
<name>A0A2K8KA76_9RHOB</name>
<reference evidence="1 2" key="1">
    <citation type="submission" date="2017-11" db="EMBL/GenBank/DDBJ databases">
        <title>Revised Sequence and Annotation of the Rhodobaca barguzinensis strain alga05 Genome.</title>
        <authorList>
            <person name="Kopejtka K."/>
            <person name="Tomasch J.M."/>
            <person name="Bunk B."/>
            <person name="Koblizek M."/>
        </authorList>
    </citation>
    <scope>NUCLEOTIDE SEQUENCE [LARGE SCALE GENOMIC DNA]</scope>
    <source>
        <strain evidence="2">alga05</strain>
    </source>
</reference>
<dbReference type="STRING" id="441209.GCA_001870665_02078"/>
<keyword evidence="2" id="KW-1185">Reference proteome</keyword>